<keyword evidence="3" id="KW-0560">Oxidoreductase</keyword>
<organism evidence="5 6">
    <name type="scientific">Friedmanniomyces endolithicus</name>
    <dbReference type="NCBI Taxonomy" id="329885"/>
    <lineage>
        <taxon>Eukaryota</taxon>
        <taxon>Fungi</taxon>
        <taxon>Dikarya</taxon>
        <taxon>Ascomycota</taxon>
        <taxon>Pezizomycotina</taxon>
        <taxon>Dothideomycetes</taxon>
        <taxon>Dothideomycetidae</taxon>
        <taxon>Mycosphaerellales</taxon>
        <taxon>Teratosphaeriaceae</taxon>
        <taxon>Friedmanniomyces</taxon>
    </lineage>
</organism>
<protein>
    <recommendedName>
        <fullName evidence="4">FAD-binding domain-containing protein</fullName>
    </recommendedName>
</protein>
<feature type="domain" description="FAD-binding" evidence="4">
    <location>
        <begin position="12"/>
        <end position="208"/>
    </location>
</feature>
<evidence type="ECO:0000256" key="3">
    <source>
        <dbReference type="ARBA" id="ARBA00023002"/>
    </source>
</evidence>
<evidence type="ECO:0000313" key="6">
    <source>
        <dbReference type="Proteomes" id="UP001168146"/>
    </source>
</evidence>
<proteinExistence type="predicted"/>
<dbReference type="GO" id="GO:0071949">
    <property type="term" value="F:FAD binding"/>
    <property type="evidence" value="ECO:0007669"/>
    <property type="project" value="InterPro"/>
</dbReference>
<evidence type="ECO:0000259" key="4">
    <source>
        <dbReference type="Pfam" id="PF01494"/>
    </source>
</evidence>
<comment type="caution">
    <text evidence="5">The sequence shown here is derived from an EMBL/GenBank/DDBJ whole genome shotgun (WGS) entry which is preliminary data.</text>
</comment>
<dbReference type="GO" id="GO:0016491">
    <property type="term" value="F:oxidoreductase activity"/>
    <property type="evidence" value="ECO:0007669"/>
    <property type="project" value="UniProtKB-KW"/>
</dbReference>
<feature type="domain" description="FAD-binding" evidence="4">
    <location>
        <begin position="346"/>
        <end position="400"/>
    </location>
</feature>
<reference evidence="5" key="1">
    <citation type="submission" date="2021-12" db="EMBL/GenBank/DDBJ databases">
        <title>Black yeast isolated from Biological Soil Crust.</title>
        <authorList>
            <person name="Kurbessoian T."/>
        </authorList>
    </citation>
    <scope>NUCLEOTIDE SEQUENCE</scope>
    <source>
        <strain evidence="5">CCFEE 5208</strain>
    </source>
</reference>
<evidence type="ECO:0000313" key="5">
    <source>
        <dbReference type="EMBL" id="KAK0302854.1"/>
    </source>
</evidence>
<dbReference type="InterPro" id="IPR036188">
    <property type="entry name" value="FAD/NAD-bd_sf"/>
</dbReference>
<evidence type="ECO:0000256" key="1">
    <source>
        <dbReference type="ARBA" id="ARBA00022630"/>
    </source>
</evidence>
<evidence type="ECO:0000256" key="2">
    <source>
        <dbReference type="ARBA" id="ARBA00022827"/>
    </source>
</evidence>
<dbReference type="PANTHER" id="PTHR43476:SF3">
    <property type="entry name" value="FAD-BINDING MONOOXYGENASE"/>
    <property type="match status" value="1"/>
</dbReference>
<sequence length="650" mass="72984">MGSVDAPPCEATGVIICGGGPTGGLLSALLGQMEIPNVVLERAADITTDPRGIALDEDGIRLIQAIGMYDRIFTRIGSCESSIDTKLLRIAPTDRMRLLGYKFHFLSGAGHDLAKPPILTNDLTTSEGGTGHVGFVFHKQPELERAIRDAIAQFPSCEFRTGANLTSIEEDANGVTVGYVNRQGSQRRLRAPFLVGADGKTGYVRKKYLEPRGVVMERCEGTHYDETWVALNWHIRLPDPHTHADFPLWKLGYSPEQVYDLFFPKDFRFLCNPSRPSVCGRFGLPADRLWRFEFLVRKGEDPVKMATSENTSKIIYPYITHPGRRYGLSSPVRYPEDCITTLRSRPFSFLARSCNKWALGRVIIAGDAAHVFPPFGGQGIASGFRDASALAWRLAHLIREPHTDHVELLRGWYVERKQQFEHSLASTIRNGEFVTNGDPWKASLRDWMLWSVQLLPNWRRHLEKGSRADGMIRYRHEEGLPFVQGLGGGLNLPQVYAMDFATDQVVFTDDLIFAPFKKGLFQLLALVDNSDKIHAALQQIQGVADLTSSRVREDEATVLVHDLHAEYQNATPSQVQIARIASGEEFAADARLCRNRPVPRYYDPMRIRKEVGINTAFLVLRPDRFVYASCSNRKELWKSLEALAIALHIL</sequence>
<keyword evidence="2" id="KW-0274">FAD</keyword>
<dbReference type="Proteomes" id="UP001168146">
    <property type="component" value="Unassembled WGS sequence"/>
</dbReference>
<dbReference type="Pfam" id="PF01494">
    <property type="entry name" value="FAD_binding_3"/>
    <property type="match status" value="2"/>
</dbReference>
<dbReference type="PRINTS" id="PR00420">
    <property type="entry name" value="RNGMNOXGNASE"/>
</dbReference>
<name>A0AAN6F3N8_9PEZI</name>
<keyword evidence="1" id="KW-0285">Flavoprotein</keyword>
<dbReference type="InterPro" id="IPR002938">
    <property type="entry name" value="FAD-bd"/>
</dbReference>
<dbReference type="Gene3D" id="3.50.50.60">
    <property type="entry name" value="FAD/NAD(P)-binding domain"/>
    <property type="match status" value="2"/>
</dbReference>
<dbReference type="PANTHER" id="PTHR43476">
    <property type="entry name" value="3-(3-HYDROXY-PHENYL)PROPIONATE/3-HYDROXYCINNAMIC ACID HYDROXYLASE"/>
    <property type="match status" value="1"/>
</dbReference>
<dbReference type="AlphaFoldDB" id="A0AAN6F3N8"/>
<dbReference type="InterPro" id="IPR050631">
    <property type="entry name" value="PheA/TfdB_FAD_monoxygenase"/>
</dbReference>
<dbReference type="EMBL" id="JASUXU010000167">
    <property type="protein sequence ID" value="KAK0302854.1"/>
    <property type="molecule type" value="Genomic_DNA"/>
</dbReference>
<dbReference type="SUPFAM" id="SSF51905">
    <property type="entry name" value="FAD/NAD(P)-binding domain"/>
    <property type="match status" value="1"/>
</dbReference>
<gene>
    <name evidence="5" type="ORF">LTR82_017732</name>
</gene>
<accession>A0AAN6F3N8</accession>